<accession>A0A6A6ZWK4</accession>
<dbReference type="EMBL" id="MU006228">
    <property type="protein sequence ID" value="KAF2825243.1"/>
    <property type="molecule type" value="Genomic_DNA"/>
</dbReference>
<dbReference type="AlphaFoldDB" id="A0A6A6ZWK4"/>
<sequence length="312" mass="35719">MQKPTLEHDDDSSEVPTARETSELYVTARKASHCSGLPTASTWHYALLLGRQHYDPYARASCRRICHKIMKRLPQEMRDIIYENLLSGERQHVFASSADTNIQWDAHYFETGYVGTRMLRELIEYRYRSIEIHFDQDMVSLGRFLCDYVDGVGVPRGQLIKKISIMLNQKDISTSIVRLADCVPSFVPRKRLLKSLEHLFLLRRGASIRFYLSPSNYRAQGPENILEGSDFQEDLLQLIILPIFAILRRLKGARYSIATGVAGMDGRAWPSDATMYHLEDSQSVSTRPSLSIRGDLDLVWRQVQPISKPKLG</sequence>
<dbReference type="Proteomes" id="UP000799424">
    <property type="component" value="Unassembled WGS sequence"/>
</dbReference>
<reference evidence="2" key="1">
    <citation type="journal article" date="2020" name="Stud. Mycol.">
        <title>101 Dothideomycetes genomes: a test case for predicting lifestyles and emergence of pathogens.</title>
        <authorList>
            <person name="Haridas S."/>
            <person name="Albert R."/>
            <person name="Binder M."/>
            <person name="Bloem J."/>
            <person name="Labutti K."/>
            <person name="Salamov A."/>
            <person name="Andreopoulos B."/>
            <person name="Baker S."/>
            <person name="Barry K."/>
            <person name="Bills G."/>
            <person name="Bluhm B."/>
            <person name="Cannon C."/>
            <person name="Castanera R."/>
            <person name="Culley D."/>
            <person name="Daum C."/>
            <person name="Ezra D."/>
            <person name="Gonzalez J."/>
            <person name="Henrissat B."/>
            <person name="Kuo A."/>
            <person name="Liang C."/>
            <person name="Lipzen A."/>
            <person name="Lutzoni F."/>
            <person name="Magnuson J."/>
            <person name="Mondo S."/>
            <person name="Nolan M."/>
            <person name="Ohm R."/>
            <person name="Pangilinan J."/>
            <person name="Park H.-J."/>
            <person name="Ramirez L."/>
            <person name="Alfaro M."/>
            <person name="Sun H."/>
            <person name="Tritt A."/>
            <person name="Yoshinaga Y."/>
            <person name="Zwiers L.-H."/>
            <person name="Turgeon B."/>
            <person name="Goodwin S."/>
            <person name="Spatafora J."/>
            <person name="Crous P."/>
            <person name="Grigoriev I."/>
        </authorList>
    </citation>
    <scope>NUCLEOTIDE SEQUENCE</scope>
    <source>
        <strain evidence="2">CBS 113818</strain>
    </source>
</reference>
<organism evidence="2 3">
    <name type="scientific">Ophiobolus disseminans</name>
    <dbReference type="NCBI Taxonomy" id="1469910"/>
    <lineage>
        <taxon>Eukaryota</taxon>
        <taxon>Fungi</taxon>
        <taxon>Dikarya</taxon>
        <taxon>Ascomycota</taxon>
        <taxon>Pezizomycotina</taxon>
        <taxon>Dothideomycetes</taxon>
        <taxon>Pleosporomycetidae</taxon>
        <taxon>Pleosporales</taxon>
        <taxon>Pleosporineae</taxon>
        <taxon>Phaeosphaeriaceae</taxon>
        <taxon>Ophiobolus</taxon>
    </lineage>
</organism>
<protein>
    <submittedName>
        <fullName evidence="2">Uncharacterized protein</fullName>
    </submittedName>
</protein>
<keyword evidence="3" id="KW-1185">Reference proteome</keyword>
<evidence type="ECO:0000313" key="3">
    <source>
        <dbReference type="Proteomes" id="UP000799424"/>
    </source>
</evidence>
<evidence type="ECO:0000313" key="2">
    <source>
        <dbReference type="EMBL" id="KAF2825243.1"/>
    </source>
</evidence>
<proteinExistence type="predicted"/>
<name>A0A6A6ZWK4_9PLEO</name>
<gene>
    <name evidence="2" type="ORF">CC86DRAFT_40823</name>
</gene>
<feature type="region of interest" description="Disordered" evidence="1">
    <location>
        <begin position="1"/>
        <end position="20"/>
    </location>
</feature>
<dbReference type="OrthoDB" id="3676762at2759"/>
<evidence type="ECO:0000256" key="1">
    <source>
        <dbReference type="SAM" id="MobiDB-lite"/>
    </source>
</evidence>